<dbReference type="Gene3D" id="3.30.450.80">
    <property type="entry name" value="Transcription factor LuxR-like, autoinducer-binding domain"/>
    <property type="match status" value="1"/>
</dbReference>
<name>A0A2N8SQ01_STUST</name>
<reference evidence="4 5" key="1">
    <citation type="submission" date="2018-01" db="EMBL/GenBank/DDBJ databases">
        <title>Denitrification phenotypes of diverse strains of Pseudomonas stutzeri.</title>
        <authorList>
            <person name="Milligan D.A."/>
            <person name="Bergaust L."/>
            <person name="Bakken L.R."/>
            <person name="Frostegard A."/>
        </authorList>
    </citation>
    <scope>NUCLEOTIDE SEQUENCE [LARGE SCALE GENOMIC DNA]</scope>
    <source>
        <strain evidence="4 5">24a75</strain>
    </source>
</reference>
<dbReference type="Proteomes" id="UP000236023">
    <property type="component" value="Unassembled WGS sequence"/>
</dbReference>
<dbReference type="SUPFAM" id="SSF46894">
    <property type="entry name" value="C-terminal effector domain of the bipartite response regulators"/>
    <property type="match status" value="1"/>
</dbReference>
<keyword evidence="3" id="KW-0804">Transcription</keyword>
<dbReference type="PANTHER" id="PTHR44688:SF16">
    <property type="entry name" value="DNA-BINDING TRANSCRIPTIONAL ACTIVATOR DEVR_DOSR"/>
    <property type="match status" value="1"/>
</dbReference>
<dbReference type="InterPro" id="IPR000792">
    <property type="entry name" value="Tscrpt_reg_LuxR_C"/>
</dbReference>
<evidence type="ECO:0000313" key="4">
    <source>
        <dbReference type="EMBL" id="PNG04572.1"/>
    </source>
</evidence>
<dbReference type="InterPro" id="IPR016032">
    <property type="entry name" value="Sig_transdc_resp-reg_C-effctor"/>
</dbReference>
<dbReference type="PRINTS" id="PR00038">
    <property type="entry name" value="HTHLUXR"/>
</dbReference>
<evidence type="ECO:0000313" key="5">
    <source>
        <dbReference type="Proteomes" id="UP000236023"/>
    </source>
</evidence>
<keyword evidence="2" id="KW-0238">DNA-binding</keyword>
<dbReference type="PANTHER" id="PTHR44688">
    <property type="entry name" value="DNA-BINDING TRANSCRIPTIONAL ACTIVATOR DEVR_DOSR"/>
    <property type="match status" value="1"/>
</dbReference>
<dbReference type="CDD" id="cd06170">
    <property type="entry name" value="LuxR_C_like"/>
    <property type="match status" value="1"/>
</dbReference>
<protein>
    <submittedName>
        <fullName evidence="4">LuxR family transcriptional regulator</fullName>
    </submittedName>
</protein>
<dbReference type="PROSITE" id="PS50043">
    <property type="entry name" value="HTH_LUXR_2"/>
    <property type="match status" value="1"/>
</dbReference>
<accession>A0A2N8SQ01</accession>
<comment type="caution">
    <text evidence="4">The sequence shown here is derived from an EMBL/GenBank/DDBJ whole genome shotgun (WGS) entry which is preliminary data.</text>
</comment>
<dbReference type="InterPro" id="IPR036388">
    <property type="entry name" value="WH-like_DNA-bd_sf"/>
</dbReference>
<dbReference type="GO" id="GO:0006355">
    <property type="term" value="P:regulation of DNA-templated transcription"/>
    <property type="evidence" value="ECO:0007669"/>
    <property type="project" value="InterPro"/>
</dbReference>
<proteinExistence type="predicted"/>
<dbReference type="Pfam" id="PF00196">
    <property type="entry name" value="GerE"/>
    <property type="match status" value="1"/>
</dbReference>
<evidence type="ECO:0000256" key="1">
    <source>
        <dbReference type="ARBA" id="ARBA00023015"/>
    </source>
</evidence>
<dbReference type="Gene3D" id="1.10.10.10">
    <property type="entry name" value="Winged helix-like DNA-binding domain superfamily/Winged helix DNA-binding domain"/>
    <property type="match status" value="1"/>
</dbReference>
<sequence length="235" mass="26494">MYDFSELLTATSLTEWFSKLVRLSASVNAEQVLFALKKEKLAPNDNAIILSTYPSEWRQKYDENGYASVDPVVQKSFASALPILWDRSIYETFEQLAFYEEAAAYGLIQGITLPLHGPGGETGLLSFKFTLSDRMNYTKNIERYLPIASLLRDYAISSSTALLKLDQKQKVNLTRREYEVLKWCAVGKTAWETSIILSCSEATINFHLKNVRRKYGVDSKGLAVVRAIQGGDIII</sequence>
<evidence type="ECO:0000256" key="3">
    <source>
        <dbReference type="ARBA" id="ARBA00023163"/>
    </source>
</evidence>
<dbReference type="SMART" id="SM00421">
    <property type="entry name" value="HTH_LUXR"/>
    <property type="match status" value="1"/>
</dbReference>
<evidence type="ECO:0000256" key="2">
    <source>
        <dbReference type="ARBA" id="ARBA00023125"/>
    </source>
</evidence>
<dbReference type="GO" id="GO:0003677">
    <property type="term" value="F:DNA binding"/>
    <property type="evidence" value="ECO:0007669"/>
    <property type="project" value="UniProtKB-KW"/>
</dbReference>
<gene>
    <name evidence="4" type="ORF">CXK94_21480</name>
</gene>
<dbReference type="EMBL" id="POUT01000021">
    <property type="protein sequence ID" value="PNG04572.1"/>
    <property type="molecule type" value="Genomic_DNA"/>
</dbReference>
<dbReference type="RefSeq" id="WP_102895810.1">
    <property type="nucleotide sequence ID" value="NZ_CP062162.1"/>
</dbReference>
<dbReference type="SUPFAM" id="SSF75516">
    <property type="entry name" value="Pheromone-binding domain of LuxR-like quorum-sensing transcription factors"/>
    <property type="match status" value="1"/>
</dbReference>
<dbReference type="InterPro" id="IPR005143">
    <property type="entry name" value="TF_LuxR_autoind-bd_dom"/>
</dbReference>
<keyword evidence="1" id="KW-0805">Transcription regulation</keyword>
<dbReference type="Pfam" id="PF03472">
    <property type="entry name" value="Autoind_bind"/>
    <property type="match status" value="1"/>
</dbReference>
<organism evidence="4 5">
    <name type="scientific">Stutzerimonas stutzeri</name>
    <name type="common">Pseudomonas stutzeri</name>
    <dbReference type="NCBI Taxonomy" id="316"/>
    <lineage>
        <taxon>Bacteria</taxon>
        <taxon>Pseudomonadati</taxon>
        <taxon>Pseudomonadota</taxon>
        <taxon>Gammaproteobacteria</taxon>
        <taxon>Pseudomonadales</taxon>
        <taxon>Pseudomonadaceae</taxon>
        <taxon>Stutzerimonas</taxon>
    </lineage>
</organism>
<dbReference type="InterPro" id="IPR036693">
    <property type="entry name" value="TF_LuxR_autoind-bd_dom_sf"/>
</dbReference>
<dbReference type="AlphaFoldDB" id="A0A2N8SQ01"/>